<protein>
    <submittedName>
        <fullName evidence="3">Selenophosphate-dependent tRNA 2-selenouridine synthase</fullName>
    </submittedName>
</protein>
<dbReference type="NCBIfam" id="NF008752">
    <property type="entry name" value="PRK11784.1-4"/>
    <property type="match status" value="1"/>
</dbReference>
<dbReference type="InterPro" id="IPR001307">
    <property type="entry name" value="Thiosulphate_STrfase_CS"/>
</dbReference>
<dbReference type="Proteomes" id="UP000503447">
    <property type="component" value="Chromosome"/>
</dbReference>
<dbReference type="NCBIfam" id="NF008750">
    <property type="entry name" value="PRK11784.1-2"/>
    <property type="match status" value="1"/>
</dbReference>
<feature type="domain" description="Rhodanese" evidence="2">
    <location>
        <begin position="30"/>
        <end position="146"/>
    </location>
</feature>
<dbReference type="Gene3D" id="3.40.250.10">
    <property type="entry name" value="Rhodanese-like domain"/>
    <property type="match status" value="1"/>
</dbReference>
<dbReference type="GO" id="GO:0004792">
    <property type="term" value="F:thiosulfate-cyanide sulfurtransferase activity"/>
    <property type="evidence" value="ECO:0007669"/>
    <property type="project" value="InterPro"/>
</dbReference>
<dbReference type="InterPro" id="IPR017582">
    <property type="entry name" value="SelU"/>
</dbReference>
<keyword evidence="1" id="KW-0711">Selenium</keyword>
<dbReference type="PANTHER" id="PTHR30401">
    <property type="entry name" value="TRNA 2-SELENOURIDINE SYNTHASE"/>
    <property type="match status" value="1"/>
</dbReference>
<gene>
    <name evidence="3" type="ORF">FTUN_7398</name>
</gene>
<dbReference type="InterPro" id="IPR058840">
    <property type="entry name" value="AAA_SelU"/>
</dbReference>
<evidence type="ECO:0000259" key="2">
    <source>
        <dbReference type="PROSITE" id="PS50206"/>
    </source>
</evidence>
<dbReference type="PANTHER" id="PTHR30401:SF0">
    <property type="entry name" value="TRNA 2-SELENOURIDINE SYNTHASE"/>
    <property type="match status" value="1"/>
</dbReference>
<dbReference type="GO" id="GO:0043828">
    <property type="term" value="F:tRNA 2-selenouridine synthase activity"/>
    <property type="evidence" value="ECO:0007669"/>
    <property type="project" value="InterPro"/>
</dbReference>
<dbReference type="KEGG" id="ftj:FTUN_7398"/>
<dbReference type="NCBIfam" id="TIGR03167">
    <property type="entry name" value="tRNA_sel_U_synt"/>
    <property type="match status" value="1"/>
</dbReference>
<reference evidence="4" key="1">
    <citation type="submission" date="2020-05" db="EMBL/GenBank/DDBJ databases">
        <title>Frigoriglobus tundricola gen. nov., sp. nov., a psychrotolerant cellulolytic planctomycete of the family Gemmataceae with two divergent copies of 16S rRNA gene.</title>
        <authorList>
            <person name="Kulichevskaya I.S."/>
            <person name="Ivanova A.A."/>
            <person name="Naumoff D.G."/>
            <person name="Beletsky A.V."/>
            <person name="Rijpstra W.I.C."/>
            <person name="Sinninghe Damste J.S."/>
            <person name="Mardanov A.V."/>
            <person name="Ravin N.V."/>
            <person name="Dedysh S.N."/>
        </authorList>
    </citation>
    <scope>NUCLEOTIDE SEQUENCE [LARGE SCALE GENOMIC DNA]</scope>
    <source>
        <strain evidence="4">PL17</strain>
    </source>
</reference>
<dbReference type="AlphaFoldDB" id="A0A6M5Z0T1"/>
<dbReference type="Pfam" id="PF26341">
    <property type="entry name" value="AAA_SelU"/>
    <property type="match status" value="1"/>
</dbReference>
<organism evidence="3 4">
    <name type="scientific">Frigoriglobus tundricola</name>
    <dbReference type="NCBI Taxonomy" id="2774151"/>
    <lineage>
        <taxon>Bacteria</taxon>
        <taxon>Pseudomonadati</taxon>
        <taxon>Planctomycetota</taxon>
        <taxon>Planctomycetia</taxon>
        <taxon>Gemmatales</taxon>
        <taxon>Gemmataceae</taxon>
        <taxon>Frigoriglobus</taxon>
    </lineage>
</organism>
<dbReference type="RefSeq" id="WP_171474683.1">
    <property type="nucleotide sequence ID" value="NZ_CP053452.2"/>
</dbReference>
<evidence type="ECO:0000313" key="4">
    <source>
        <dbReference type="Proteomes" id="UP000503447"/>
    </source>
</evidence>
<dbReference type="SUPFAM" id="SSF52821">
    <property type="entry name" value="Rhodanese/Cell cycle control phosphatase"/>
    <property type="match status" value="1"/>
</dbReference>
<dbReference type="EMBL" id="CP053452">
    <property type="protein sequence ID" value="QJW99775.1"/>
    <property type="molecule type" value="Genomic_DNA"/>
</dbReference>
<dbReference type="InterPro" id="IPR001763">
    <property type="entry name" value="Rhodanese-like_dom"/>
</dbReference>
<dbReference type="InterPro" id="IPR027417">
    <property type="entry name" value="P-loop_NTPase"/>
</dbReference>
<dbReference type="PROSITE" id="PS00380">
    <property type="entry name" value="RHODANESE_1"/>
    <property type="match status" value="1"/>
</dbReference>
<dbReference type="InterPro" id="IPR036873">
    <property type="entry name" value="Rhodanese-like_dom_sf"/>
</dbReference>
<dbReference type="SMART" id="SM00450">
    <property type="entry name" value="RHOD"/>
    <property type="match status" value="1"/>
</dbReference>
<dbReference type="PROSITE" id="PS50206">
    <property type="entry name" value="RHODANESE_3"/>
    <property type="match status" value="1"/>
</dbReference>
<evidence type="ECO:0000313" key="3">
    <source>
        <dbReference type="EMBL" id="QJW99775.1"/>
    </source>
</evidence>
<evidence type="ECO:0000256" key="1">
    <source>
        <dbReference type="ARBA" id="ARBA00023266"/>
    </source>
</evidence>
<name>A0A6M5Z0T1_9BACT</name>
<dbReference type="SUPFAM" id="SSF52540">
    <property type="entry name" value="P-loop containing nucleoside triphosphate hydrolases"/>
    <property type="match status" value="1"/>
</dbReference>
<sequence length="367" mass="39877">MPPPSPPTVNTPQYTDALWGRGRPCPYDEVIDVRSPSEFAEDHIPGAVNLPVLSDAQRATVGTVFCQQGGFPARKLGAADVSVNIARHLREHFATKNKEYRPLVYCWRGGQRSASLATVLAHVGWRVTVLRGGYKTYRAHVRRELDVRPGTLTFRVLAGPTGSGKTRLLHALASRGAQVLDLEALAVHRGSVLGAVGRQPTQKLFDSRLLAALDTLSPAEPVWVEAESHKVGAVLLPAALWRQMRASHGVEVRVPTSERVRYLLGEYAALLTEPEALKSKLRQFVSRHGARQIESWCLLADAGAWSDLAGSLLAVHYDPAYTSSARRSYPHVSRSVDLPDASPEARAELARLLCAVPTGHAPSLAPA</sequence>
<proteinExistence type="predicted"/>
<accession>A0A6M5Z0T1</accession>
<dbReference type="GO" id="GO:0002098">
    <property type="term" value="P:tRNA wobble uridine modification"/>
    <property type="evidence" value="ECO:0007669"/>
    <property type="project" value="InterPro"/>
</dbReference>
<keyword evidence="4" id="KW-1185">Reference proteome</keyword>
<dbReference type="Pfam" id="PF00581">
    <property type="entry name" value="Rhodanese"/>
    <property type="match status" value="1"/>
</dbReference>